<protein>
    <submittedName>
        <fullName evidence="1">Uncharacterized protein</fullName>
    </submittedName>
</protein>
<name>A0A1B6MKC8_9HEMI</name>
<accession>A0A1B6MKC8</accession>
<reference evidence="1" key="1">
    <citation type="submission" date="2015-11" db="EMBL/GenBank/DDBJ databases">
        <title>De novo transcriptome assembly of four potential Pierce s Disease insect vectors from Arizona vineyards.</title>
        <authorList>
            <person name="Tassone E.E."/>
        </authorList>
    </citation>
    <scope>NUCLEOTIDE SEQUENCE</scope>
</reference>
<proteinExistence type="predicted"/>
<feature type="non-terminal residue" evidence="1">
    <location>
        <position position="1"/>
    </location>
</feature>
<organism evidence="1">
    <name type="scientific">Graphocephala atropunctata</name>
    <dbReference type="NCBI Taxonomy" id="36148"/>
    <lineage>
        <taxon>Eukaryota</taxon>
        <taxon>Metazoa</taxon>
        <taxon>Ecdysozoa</taxon>
        <taxon>Arthropoda</taxon>
        <taxon>Hexapoda</taxon>
        <taxon>Insecta</taxon>
        <taxon>Pterygota</taxon>
        <taxon>Neoptera</taxon>
        <taxon>Paraneoptera</taxon>
        <taxon>Hemiptera</taxon>
        <taxon>Auchenorrhyncha</taxon>
        <taxon>Membracoidea</taxon>
        <taxon>Cicadellidae</taxon>
        <taxon>Cicadellinae</taxon>
        <taxon>Cicadellini</taxon>
        <taxon>Graphocephala</taxon>
    </lineage>
</organism>
<sequence length="107" mass="13093">LDLFKKILESEIWENVYMASVDKKYDEFYSTFKFYFDMAFPKVMVTDKKRKQNWISDDLKNEKKELIQLGLKIRENENYTLKHELKQKNQNYKCLGYPMFPSFPAIW</sequence>
<dbReference type="AlphaFoldDB" id="A0A1B6MKC8"/>
<dbReference type="EMBL" id="GEBQ01003569">
    <property type="protein sequence ID" value="JAT36408.1"/>
    <property type="molecule type" value="Transcribed_RNA"/>
</dbReference>
<gene>
    <name evidence="1" type="ORF">g.9559</name>
</gene>
<evidence type="ECO:0000313" key="1">
    <source>
        <dbReference type="EMBL" id="JAT36408.1"/>
    </source>
</evidence>